<dbReference type="Gene3D" id="3.40.720.10">
    <property type="entry name" value="Alkaline Phosphatase, subunit A"/>
    <property type="match status" value="1"/>
</dbReference>
<reference evidence="3 4" key="1">
    <citation type="submission" date="2020-08" db="EMBL/GenBank/DDBJ databases">
        <title>Sequencing the genomes of 1000 actinobacteria strains.</title>
        <authorList>
            <person name="Klenk H.-P."/>
        </authorList>
    </citation>
    <scope>NUCLEOTIDE SEQUENCE [LARGE SCALE GENOMIC DNA]</scope>
    <source>
        <strain evidence="3 4">DSM 45362</strain>
    </source>
</reference>
<protein>
    <submittedName>
        <fullName evidence="3">Arylsulfatase</fullName>
        <ecNumber evidence="3">3.1.6.1</ecNumber>
    </submittedName>
</protein>
<evidence type="ECO:0000313" key="3">
    <source>
        <dbReference type="EMBL" id="MBB5867613.1"/>
    </source>
</evidence>
<dbReference type="InterPro" id="IPR000917">
    <property type="entry name" value="Sulfatase_N"/>
</dbReference>
<dbReference type="Gene3D" id="3.30.1120.10">
    <property type="match status" value="1"/>
</dbReference>
<gene>
    <name evidence="3" type="ORF">F4553_000992</name>
</gene>
<evidence type="ECO:0000256" key="1">
    <source>
        <dbReference type="ARBA" id="ARBA00008779"/>
    </source>
</evidence>
<dbReference type="PANTHER" id="PTHR42693:SF43">
    <property type="entry name" value="BLL2667 PROTEIN"/>
    <property type="match status" value="1"/>
</dbReference>
<dbReference type="Proteomes" id="UP000587527">
    <property type="component" value="Unassembled WGS sequence"/>
</dbReference>
<evidence type="ECO:0000259" key="2">
    <source>
        <dbReference type="Pfam" id="PF00884"/>
    </source>
</evidence>
<dbReference type="PANTHER" id="PTHR42693">
    <property type="entry name" value="ARYLSULFATASE FAMILY MEMBER"/>
    <property type="match status" value="1"/>
</dbReference>
<dbReference type="SUPFAM" id="SSF53649">
    <property type="entry name" value="Alkaline phosphatase-like"/>
    <property type="match status" value="1"/>
</dbReference>
<keyword evidence="4" id="KW-1185">Reference proteome</keyword>
<comment type="caution">
    <text evidence="3">The sequence shown here is derived from an EMBL/GenBank/DDBJ whole genome shotgun (WGS) entry which is preliminary data.</text>
</comment>
<dbReference type="Pfam" id="PF00884">
    <property type="entry name" value="Sulfatase"/>
    <property type="match status" value="1"/>
</dbReference>
<dbReference type="GO" id="GO:0004065">
    <property type="term" value="F:arylsulfatase activity"/>
    <property type="evidence" value="ECO:0007669"/>
    <property type="project" value="UniProtKB-EC"/>
</dbReference>
<feature type="domain" description="Sulfatase N-terminal" evidence="2">
    <location>
        <begin position="10"/>
        <end position="300"/>
    </location>
</feature>
<name>A0A841BKT9_9ACTN</name>
<dbReference type="EMBL" id="JACHMN010000001">
    <property type="protein sequence ID" value="MBB5867613.1"/>
    <property type="molecule type" value="Genomic_DNA"/>
</dbReference>
<keyword evidence="3" id="KW-0378">Hydrolase</keyword>
<evidence type="ECO:0000313" key="4">
    <source>
        <dbReference type="Proteomes" id="UP000587527"/>
    </source>
</evidence>
<organism evidence="3 4">
    <name type="scientific">Allocatelliglobosispora scoriae</name>
    <dbReference type="NCBI Taxonomy" id="643052"/>
    <lineage>
        <taxon>Bacteria</taxon>
        <taxon>Bacillati</taxon>
        <taxon>Actinomycetota</taxon>
        <taxon>Actinomycetes</taxon>
        <taxon>Micromonosporales</taxon>
        <taxon>Micromonosporaceae</taxon>
        <taxon>Allocatelliglobosispora</taxon>
    </lineage>
</organism>
<dbReference type="InterPro" id="IPR050738">
    <property type="entry name" value="Sulfatase"/>
</dbReference>
<accession>A0A841BKT9</accession>
<sequence>MGPFDHWPTPGNGMEHFFGFIGGETNQWYPALYEGTRPVEPDRTPEEGYHFMADMTDKAIDWARSQKSLMPDKPFFMYFAPGATHAPHHVPTEWADRYKGAFDQGWDAVRAETLARQKASGTVPENTDLTARSELIPAWEETDPQMRPVLAREMEVYAGFLSYADHHVGRLVDAIEELGELDNTLIYYIIGDNGASAEGTMQGSLNESMLLNQIPLETPEYMREHIADLGTPRAYNHYAIGWAHAMCAPFQWTKQAASHWGGTRNATLVHWPARITDAGGLRSQFTHVIDVAATVLEAAGLPEPVQVHGVTQEPMHGTSMVYTFDDAGAPERHETQYFELVCNRGIYHKGWSAVTMHKVPWLSAAEMGHPVLDDDTWELYDGSTDFSQAHNLAAEHPEKLRELQRLFLIQAARFNVLPLDDRSAERFNAERAGRPELVQGKSQQLYPGMVRLSENSVLNLKNKSHTVTAKITVPEGGARGVLIAQGGAFGGWSLYLHEGVLTYCYNLLGVQRFTVRAGSPLPAGTYEVAAAFTYDGGGMGKGGEVLLSADGEPVARGRVEQTQPFIFSLDETVDVGSETGTPVSDDYGARGNAFTGTLHWVRLDAGGDDHDHEADPAHRMTIAMSRQ</sequence>
<proteinExistence type="inferred from homology"/>
<dbReference type="InterPro" id="IPR017850">
    <property type="entry name" value="Alkaline_phosphatase_core_sf"/>
</dbReference>
<comment type="similarity">
    <text evidence="1">Belongs to the sulfatase family.</text>
</comment>
<dbReference type="AlphaFoldDB" id="A0A841BKT9"/>
<dbReference type="EC" id="3.1.6.1" evidence="3"/>